<dbReference type="PANTHER" id="PTHR30273">
    <property type="entry name" value="PERIPLASMIC SIGNAL SENSOR AND SIGMA FACTOR ACTIVATOR FECR-RELATED"/>
    <property type="match status" value="1"/>
</dbReference>
<keyword evidence="1" id="KW-1133">Transmembrane helix</keyword>
<dbReference type="PIRSF" id="PIRSF018266">
    <property type="entry name" value="FecR"/>
    <property type="match status" value="1"/>
</dbReference>
<dbReference type="Proteomes" id="UP000077628">
    <property type="component" value="Unassembled WGS sequence"/>
</dbReference>
<dbReference type="Gene3D" id="3.55.50.30">
    <property type="match status" value="1"/>
</dbReference>
<dbReference type="InterPro" id="IPR006860">
    <property type="entry name" value="FecR"/>
</dbReference>
<feature type="domain" description="FecR N-terminal" evidence="3">
    <location>
        <begin position="16"/>
        <end position="57"/>
    </location>
</feature>
<dbReference type="InterPro" id="IPR012373">
    <property type="entry name" value="Ferrdict_sens_TM"/>
</dbReference>
<keyword evidence="1" id="KW-0472">Membrane</keyword>
<evidence type="ECO:0000259" key="3">
    <source>
        <dbReference type="Pfam" id="PF16220"/>
    </source>
</evidence>
<dbReference type="Gene3D" id="2.60.120.1440">
    <property type="match status" value="1"/>
</dbReference>
<evidence type="ECO:0000259" key="2">
    <source>
        <dbReference type="Pfam" id="PF04773"/>
    </source>
</evidence>
<comment type="caution">
    <text evidence="5">The sequence shown here is derived from an EMBL/GenBank/DDBJ whole genome shotgun (WGS) entry which is preliminary data.</text>
</comment>
<dbReference type="RefSeq" id="WP_064031086.1">
    <property type="nucleotide sequence ID" value="NZ_LUUK01000204.1"/>
</dbReference>
<name>A0A177NAI2_9GAMM</name>
<accession>A0A177NAI2</accession>
<dbReference type="EMBL" id="LUUK01000204">
    <property type="protein sequence ID" value="OAI14080.1"/>
    <property type="molecule type" value="Genomic_DNA"/>
</dbReference>
<keyword evidence="6" id="KW-1185">Reference proteome</keyword>
<organism evidence="5 6">
    <name type="scientific">Methylomonas koyamae</name>
    <dbReference type="NCBI Taxonomy" id="702114"/>
    <lineage>
        <taxon>Bacteria</taxon>
        <taxon>Pseudomonadati</taxon>
        <taxon>Pseudomonadota</taxon>
        <taxon>Gammaproteobacteria</taxon>
        <taxon>Methylococcales</taxon>
        <taxon>Methylococcaceae</taxon>
        <taxon>Methylomonas</taxon>
    </lineage>
</organism>
<dbReference type="Pfam" id="PF16220">
    <property type="entry name" value="DUF4880"/>
    <property type="match status" value="1"/>
</dbReference>
<sequence>MTDSVPDNAKAQAVADQAMHWFARLRGDSASSTERDAFAEWYAADSAHRAAYDDIARFWQDDDLAGALADFSISASALPARRRVRYRMPLLAVAASLALAAVVLRPGLSCLRADFCSAVGEVRNVELADGSRITLNSDTALSVDYRASERLVHLAYGEAYFEVSHNPEQPFVVDSKHCRTRVLGTRFIVRDGVGHDEVSVLGGSVEVGQGRQVAAVLKANDSIAVGADQDGGRRKLAPAAIGAWLKGSAVFDNASLAQVVAELSRYRRGRILIKDAATRELKVSGRFNIADTDQALEALRQTLPIRLYKLTPWLVVIG</sequence>
<dbReference type="PANTHER" id="PTHR30273:SF2">
    <property type="entry name" value="PROTEIN FECR"/>
    <property type="match status" value="1"/>
</dbReference>
<dbReference type="AlphaFoldDB" id="A0A177NAI2"/>
<gene>
    <name evidence="5" type="ORF">A1355_12720</name>
</gene>
<keyword evidence="1" id="KW-0812">Transmembrane</keyword>
<feature type="domain" description="Protein FecR C-terminal" evidence="4">
    <location>
        <begin position="250"/>
        <end position="306"/>
    </location>
</feature>
<evidence type="ECO:0000313" key="6">
    <source>
        <dbReference type="Proteomes" id="UP000077628"/>
    </source>
</evidence>
<feature type="domain" description="FecR protein" evidence="2">
    <location>
        <begin position="118"/>
        <end position="206"/>
    </location>
</feature>
<dbReference type="GO" id="GO:0016989">
    <property type="term" value="F:sigma factor antagonist activity"/>
    <property type="evidence" value="ECO:0007669"/>
    <property type="project" value="TreeGrafter"/>
</dbReference>
<proteinExistence type="predicted"/>
<feature type="transmembrane region" description="Helical" evidence="1">
    <location>
        <begin position="90"/>
        <end position="108"/>
    </location>
</feature>
<evidence type="ECO:0000256" key="1">
    <source>
        <dbReference type="SAM" id="Phobius"/>
    </source>
</evidence>
<dbReference type="STRING" id="702114.A1355_12720"/>
<evidence type="ECO:0008006" key="7">
    <source>
        <dbReference type="Google" id="ProtNLM"/>
    </source>
</evidence>
<evidence type="ECO:0000259" key="4">
    <source>
        <dbReference type="Pfam" id="PF16344"/>
    </source>
</evidence>
<dbReference type="OrthoDB" id="9771237at2"/>
<protein>
    <recommendedName>
        <fullName evidence="7">Iron dicitrate transport regulator FecR</fullName>
    </recommendedName>
</protein>
<dbReference type="Pfam" id="PF16344">
    <property type="entry name" value="FecR_C"/>
    <property type="match status" value="1"/>
</dbReference>
<reference evidence="6" key="1">
    <citation type="submission" date="2016-03" db="EMBL/GenBank/DDBJ databases">
        <authorList>
            <person name="Heylen K."/>
            <person name="De Vos P."/>
            <person name="Vekeman B."/>
        </authorList>
    </citation>
    <scope>NUCLEOTIDE SEQUENCE [LARGE SCALE GENOMIC DNA]</scope>
    <source>
        <strain evidence="6">R-45383</strain>
    </source>
</reference>
<dbReference type="Pfam" id="PF04773">
    <property type="entry name" value="FecR"/>
    <property type="match status" value="1"/>
</dbReference>
<dbReference type="InterPro" id="IPR032623">
    <property type="entry name" value="FecR_N"/>
</dbReference>
<evidence type="ECO:0000313" key="5">
    <source>
        <dbReference type="EMBL" id="OAI14080.1"/>
    </source>
</evidence>
<dbReference type="InterPro" id="IPR032508">
    <property type="entry name" value="FecR_C"/>
</dbReference>